<dbReference type="EMBL" id="LN829119">
    <property type="protein sequence ID" value="CPR22569.1"/>
    <property type="molecule type" value="Genomic_DNA"/>
</dbReference>
<dbReference type="KEGG" id="fiy:BN1229_v1_4002"/>
<gene>
    <name evidence="1" type="ORF">YBN1229_v1_4002</name>
</gene>
<name>A0A0D6JKS6_9HYPH</name>
<accession>A0A0D6JKS6</accession>
<evidence type="ECO:0000313" key="1">
    <source>
        <dbReference type="EMBL" id="CPR22569.1"/>
    </source>
</evidence>
<reference evidence="2" key="1">
    <citation type="submission" date="2015-02" db="EMBL/GenBank/DDBJ databases">
        <authorList>
            <person name="Chooi Y.-H."/>
        </authorList>
    </citation>
    <scope>NUCLEOTIDE SEQUENCE [LARGE SCALE GENOMIC DNA]</scope>
    <source>
        <strain evidence="2">strain Y</strain>
    </source>
</reference>
<keyword evidence="2" id="KW-1185">Reference proteome</keyword>
<protein>
    <submittedName>
        <fullName evidence="1">Uncharacterized protein</fullName>
    </submittedName>
</protein>
<organism evidence="1 2">
    <name type="scientific">Candidatus Filomicrobium marinum</name>
    <dbReference type="NCBI Taxonomy" id="1608628"/>
    <lineage>
        <taxon>Bacteria</taxon>
        <taxon>Pseudomonadati</taxon>
        <taxon>Pseudomonadota</taxon>
        <taxon>Alphaproteobacteria</taxon>
        <taxon>Hyphomicrobiales</taxon>
        <taxon>Hyphomicrobiaceae</taxon>
        <taxon>Filomicrobium</taxon>
    </lineage>
</organism>
<dbReference type="KEGG" id="fil:BN1229_v1_4015"/>
<evidence type="ECO:0000313" key="2">
    <source>
        <dbReference type="Proteomes" id="UP000033187"/>
    </source>
</evidence>
<dbReference type="AlphaFoldDB" id="A0A0D6JKS6"/>
<dbReference type="Proteomes" id="UP000033187">
    <property type="component" value="Chromosome 1"/>
</dbReference>
<proteinExistence type="predicted"/>
<sequence>MAQRAKRNTSVCCAIAYPTTQIEMLIAITTAMERKKPNQDSVWVVVIARSSGLAHFVFANCSQRACSS</sequence>